<evidence type="ECO:0000256" key="4">
    <source>
        <dbReference type="SAM" id="MobiDB-lite"/>
    </source>
</evidence>
<dbReference type="GO" id="GO:0008234">
    <property type="term" value="F:cysteine-type peptidase activity"/>
    <property type="evidence" value="ECO:0007669"/>
    <property type="project" value="InterPro"/>
</dbReference>
<evidence type="ECO:0000256" key="1">
    <source>
        <dbReference type="ARBA" id="ARBA00005234"/>
    </source>
</evidence>
<dbReference type="GO" id="GO:0006508">
    <property type="term" value="P:proteolysis"/>
    <property type="evidence" value="ECO:0007669"/>
    <property type="project" value="UniProtKB-KW"/>
</dbReference>
<comment type="caution">
    <text evidence="6">The sequence shown here is derived from an EMBL/GenBank/DDBJ whole genome shotgun (WGS) entry which is preliminary data.</text>
</comment>
<sequence length="667" mass="75820">MQSTRLYTRCSSSRFLKLCNRLPPEKLDVVRDLQFGGLLHLNCKEIRHNICTWLIAHFNVGYKRIEITSHIRYDLTAADVGLVFGLPTTGRILHIATTPSDHPFGTLNTCEERLLNLPIGEEFRKCFIYYACATLLAPTSKIDGCRNLWHTIHEDGFRNDVNWGQFVVDQLVEGIRRFKQGNSVWLHYVMKFKIPSVHVPMTAPLLSAWSDELIKECLSAEISEFGSFGHGEAFAESSPPRTHVEDDSGPTSSNEILDKYYAAERQINSYQKGIQQQLGIMRGLIQRLDGQRKRSVHSPTAGHSGYAADEFPDAEHDSPAARYDMPTHCTEQVPDTPIRHPPIIADDEVVVLDPLPLRSMIVARSHSIGRQRRVRRMAPNVLSPFIAQAQTRHSAIKMDLKVAAATVFDGELDPRHVISYTTPISSVSTCNKWYYPNIYGFVGSEELVSMHDTSLTRGNLASFQGDSWIGNDVVDAFCRMLQFDDESRTKLFLSPYIADMVIRSNAKYLTHDAIVARFDPYMYAFDGSYQNVTQVYLSVLFKNHWTLYVYDLHNKRIQLLDSRPGRKRSCMSGIQQKLAKVVLMLVADKKEMVVVDLNMYSFVMPDVPCQPNDNDCGVFIMKFMDNWSNGGLSKSIDVAKMKKYRLKLLGRLLLSSHNAHRHRFMAV</sequence>
<dbReference type="PANTHER" id="PTHR34835:SF34">
    <property type="entry name" value="OS08G0555500 PROTEIN"/>
    <property type="match status" value="1"/>
</dbReference>
<dbReference type="InterPro" id="IPR003653">
    <property type="entry name" value="Peptidase_C48_C"/>
</dbReference>
<evidence type="ECO:0000313" key="6">
    <source>
        <dbReference type="EMBL" id="RVW32161.1"/>
    </source>
</evidence>
<dbReference type="InterPro" id="IPR038765">
    <property type="entry name" value="Papain-like_cys_pep_sf"/>
</dbReference>
<keyword evidence="3" id="KW-0378">Hydrolase</keyword>
<protein>
    <recommendedName>
        <fullName evidence="5">Ubiquitin-like protease family profile domain-containing protein</fullName>
    </recommendedName>
</protein>
<feature type="domain" description="Ubiquitin-like protease family profile" evidence="5">
    <location>
        <begin position="453"/>
        <end position="627"/>
    </location>
</feature>
<reference evidence="6 7" key="1">
    <citation type="journal article" date="2018" name="PLoS Genet.">
        <title>Population sequencing reveals clonal diversity and ancestral inbreeding in the grapevine cultivar Chardonnay.</title>
        <authorList>
            <person name="Roach M.J."/>
            <person name="Johnson D.L."/>
            <person name="Bohlmann J."/>
            <person name="van Vuuren H.J."/>
            <person name="Jones S.J."/>
            <person name="Pretorius I.S."/>
            <person name="Schmidt S.A."/>
            <person name="Borneman A.R."/>
        </authorList>
    </citation>
    <scope>NUCLEOTIDE SEQUENCE [LARGE SCALE GENOMIC DNA]</scope>
    <source>
        <strain evidence="7">cv. Chardonnay</strain>
        <tissue evidence="6">Leaf</tissue>
    </source>
</reference>
<dbReference type="PROSITE" id="PS50600">
    <property type="entry name" value="ULP_PROTEASE"/>
    <property type="match status" value="1"/>
</dbReference>
<accession>A0A438D9N1</accession>
<dbReference type="PANTHER" id="PTHR34835">
    <property type="entry name" value="OS07G0283600 PROTEIN-RELATED"/>
    <property type="match status" value="1"/>
</dbReference>
<feature type="region of interest" description="Disordered" evidence="4">
    <location>
        <begin position="234"/>
        <end position="254"/>
    </location>
</feature>
<name>A0A438D9N1_VITVI</name>
<evidence type="ECO:0000256" key="3">
    <source>
        <dbReference type="ARBA" id="ARBA00022801"/>
    </source>
</evidence>
<comment type="similarity">
    <text evidence="1">Belongs to the peptidase C48 family.</text>
</comment>
<dbReference type="Proteomes" id="UP000288805">
    <property type="component" value="Unassembled WGS sequence"/>
</dbReference>
<dbReference type="Pfam" id="PF02902">
    <property type="entry name" value="Peptidase_C48"/>
    <property type="match status" value="1"/>
</dbReference>
<evidence type="ECO:0000259" key="5">
    <source>
        <dbReference type="PROSITE" id="PS50600"/>
    </source>
</evidence>
<dbReference type="SUPFAM" id="SSF54001">
    <property type="entry name" value="Cysteine proteinases"/>
    <property type="match status" value="1"/>
</dbReference>
<organism evidence="6 7">
    <name type="scientific">Vitis vinifera</name>
    <name type="common">Grape</name>
    <dbReference type="NCBI Taxonomy" id="29760"/>
    <lineage>
        <taxon>Eukaryota</taxon>
        <taxon>Viridiplantae</taxon>
        <taxon>Streptophyta</taxon>
        <taxon>Embryophyta</taxon>
        <taxon>Tracheophyta</taxon>
        <taxon>Spermatophyta</taxon>
        <taxon>Magnoliopsida</taxon>
        <taxon>eudicotyledons</taxon>
        <taxon>Gunneridae</taxon>
        <taxon>Pentapetalae</taxon>
        <taxon>rosids</taxon>
        <taxon>Vitales</taxon>
        <taxon>Vitaceae</taxon>
        <taxon>Viteae</taxon>
        <taxon>Vitis</taxon>
    </lineage>
</organism>
<proteinExistence type="inferred from homology"/>
<feature type="region of interest" description="Disordered" evidence="4">
    <location>
        <begin position="294"/>
        <end position="318"/>
    </location>
</feature>
<dbReference type="Gene3D" id="3.40.395.10">
    <property type="entry name" value="Adenoviral Proteinase, Chain A"/>
    <property type="match status" value="1"/>
</dbReference>
<gene>
    <name evidence="6" type="ORF">CK203_080587</name>
</gene>
<dbReference type="EMBL" id="QGNW01001726">
    <property type="protein sequence ID" value="RVW32161.1"/>
    <property type="molecule type" value="Genomic_DNA"/>
</dbReference>
<evidence type="ECO:0000313" key="7">
    <source>
        <dbReference type="Proteomes" id="UP000288805"/>
    </source>
</evidence>
<keyword evidence="2" id="KW-0645">Protease</keyword>
<dbReference type="AlphaFoldDB" id="A0A438D9N1"/>
<evidence type="ECO:0000256" key="2">
    <source>
        <dbReference type="ARBA" id="ARBA00022670"/>
    </source>
</evidence>